<organism evidence="3 4">
    <name type="scientific">Eutypa lata (strain UCR-EL1)</name>
    <name type="common">Grapevine dieback disease fungus</name>
    <name type="synonym">Eutypa armeniacae</name>
    <dbReference type="NCBI Taxonomy" id="1287681"/>
    <lineage>
        <taxon>Eukaryota</taxon>
        <taxon>Fungi</taxon>
        <taxon>Dikarya</taxon>
        <taxon>Ascomycota</taxon>
        <taxon>Pezizomycotina</taxon>
        <taxon>Sordariomycetes</taxon>
        <taxon>Xylariomycetidae</taxon>
        <taxon>Xylariales</taxon>
        <taxon>Diatrypaceae</taxon>
        <taxon>Eutypa</taxon>
    </lineage>
</organism>
<dbReference type="InterPro" id="IPR044862">
    <property type="entry name" value="Pro_4_hyd_alph_FE2OG_OXY"/>
</dbReference>
<evidence type="ECO:0000256" key="1">
    <source>
        <dbReference type="RuleBase" id="RU003682"/>
    </source>
</evidence>
<dbReference type="Gene3D" id="2.60.120.620">
    <property type="entry name" value="q2cbj1_9rhob like domain"/>
    <property type="match status" value="1"/>
</dbReference>
<dbReference type="InterPro" id="IPR005123">
    <property type="entry name" value="Oxoglu/Fe-dep_dioxygenase_dom"/>
</dbReference>
<dbReference type="PROSITE" id="PS51471">
    <property type="entry name" value="FE2OG_OXY"/>
    <property type="match status" value="1"/>
</dbReference>
<evidence type="ECO:0000259" key="2">
    <source>
        <dbReference type="PROSITE" id="PS51471"/>
    </source>
</evidence>
<keyword evidence="1" id="KW-0560">Oxidoreductase</keyword>
<dbReference type="PANTHER" id="PTHR33099:SF7">
    <property type="entry name" value="MYND-TYPE DOMAIN-CONTAINING PROTEIN"/>
    <property type="match status" value="1"/>
</dbReference>
<dbReference type="OrthoDB" id="27483at2759"/>
<keyword evidence="4" id="KW-1185">Reference proteome</keyword>
<dbReference type="HOGENOM" id="CLU_019613_1_1_1"/>
<dbReference type="EMBL" id="KB705903">
    <property type="protein sequence ID" value="EMR70245.1"/>
    <property type="molecule type" value="Genomic_DNA"/>
</dbReference>
<protein>
    <submittedName>
        <fullName evidence="3">Putative 2og-fe oxygenase family protein</fullName>
    </submittedName>
</protein>
<dbReference type="PANTHER" id="PTHR33099">
    <property type="entry name" value="FE2OG DIOXYGENASE DOMAIN-CONTAINING PROTEIN"/>
    <property type="match status" value="1"/>
</dbReference>
<dbReference type="Pfam" id="PF13640">
    <property type="entry name" value="2OG-FeII_Oxy_3"/>
    <property type="match status" value="1"/>
</dbReference>
<reference evidence="4" key="1">
    <citation type="journal article" date="2013" name="Genome Announc.">
        <title>Draft genome sequence of the grapevine dieback fungus Eutypa lata UCR-EL1.</title>
        <authorList>
            <person name="Blanco-Ulate B."/>
            <person name="Rolshausen P.E."/>
            <person name="Cantu D."/>
        </authorList>
    </citation>
    <scope>NUCLEOTIDE SEQUENCE [LARGE SCALE GENOMIC DNA]</scope>
    <source>
        <strain evidence="4">UCR-EL1</strain>
    </source>
</reference>
<proteinExistence type="inferred from homology"/>
<dbReference type="AlphaFoldDB" id="M7TU87"/>
<feature type="domain" description="Fe2OG dioxygenase" evidence="2">
    <location>
        <begin position="163"/>
        <end position="262"/>
    </location>
</feature>
<comment type="similarity">
    <text evidence="1">Belongs to the iron/ascorbate-dependent oxidoreductase family.</text>
</comment>
<accession>M7TU87</accession>
<keyword evidence="1" id="KW-0408">Iron</keyword>
<evidence type="ECO:0000313" key="4">
    <source>
        <dbReference type="Proteomes" id="UP000012174"/>
    </source>
</evidence>
<dbReference type="KEGG" id="ela:UCREL1_2732"/>
<dbReference type="eggNOG" id="ENOG502S1M6">
    <property type="taxonomic scope" value="Eukaryota"/>
</dbReference>
<dbReference type="Proteomes" id="UP000012174">
    <property type="component" value="Unassembled WGS sequence"/>
</dbReference>
<dbReference type="OMA" id="TIRWDSA"/>
<name>M7TU87_EUTLA</name>
<dbReference type="GO" id="GO:0046872">
    <property type="term" value="F:metal ion binding"/>
    <property type="evidence" value="ECO:0007669"/>
    <property type="project" value="UniProtKB-KW"/>
</dbReference>
<evidence type="ECO:0000313" key="3">
    <source>
        <dbReference type="EMBL" id="EMR70245.1"/>
    </source>
</evidence>
<dbReference type="GO" id="GO:0016491">
    <property type="term" value="F:oxidoreductase activity"/>
    <property type="evidence" value="ECO:0007669"/>
    <property type="project" value="UniProtKB-KW"/>
</dbReference>
<sequence length="467" mass="51476">MSTTTTNPAPKSDLLDELRQILQEQHRDVAFVCGGSVPIVGEDTAAPVATEQNPTEATQKSQPVTIRWDSAGPEGTVTGAKVTLPLTADKGDLEQLLRDMQPATFGLLGENVLDETYRKASKMDTTQFCSTFNPYELGIVDAIAQVLLPSAPGDNGQPKRAVRAELYKLNVYSGPSGRFKAHVDMPRSTDQFGSLVVCLPTAHEGGQLEVRHHGKSQTFDWGANMSPQSAAIQWAAFYSDCEHEVLEVQSGNRITLTYNLHAVRGNGQLARNCPPLDPTQMPLYSGVKDVLKKEDFMPKGGFLGFFATHAYPHTSTLSGLPDTLKGVDMSMWNVLTTLGCRVSLRPVAKNEAYEQFHNSPEEYGCGNLSPFVIGKSLRLHNSNYTVEIMEEFADIYREWIQVARKSDLKDISYEDVCWLNPPSHEELQITYIGYGNEPSMDTIYSYCAIIAEVAPWGARSKTMGLVE</sequence>
<gene>
    <name evidence="3" type="ORF">UCREL1_2732</name>
</gene>
<keyword evidence="1" id="KW-0479">Metal-binding</keyword>